<organism evidence="2 3">
    <name type="scientific">Deinococcus gobiensis (strain DSM 21396 / JCM 16679 / CGMCC 1.7299 / I-0)</name>
    <dbReference type="NCBI Taxonomy" id="745776"/>
    <lineage>
        <taxon>Bacteria</taxon>
        <taxon>Thermotogati</taxon>
        <taxon>Deinococcota</taxon>
        <taxon>Deinococci</taxon>
        <taxon>Deinococcales</taxon>
        <taxon>Deinococcaceae</taxon>
        <taxon>Deinococcus</taxon>
    </lineage>
</organism>
<dbReference type="PANTHER" id="PTHR33797:SF2">
    <property type="entry name" value="ORGANIC HYDROPEROXIDE RESISTANCE PROTEIN-LIKE"/>
    <property type="match status" value="1"/>
</dbReference>
<dbReference type="KEGG" id="dgo:DGo_CA0901"/>
<dbReference type="SUPFAM" id="SSF82784">
    <property type="entry name" value="OsmC-like"/>
    <property type="match status" value="1"/>
</dbReference>
<protein>
    <submittedName>
        <fullName evidence="2">OsmC-like protein</fullName>
    </submittedName>
</protein>
<comment type="similarity">
    <text evidence="1">Belongs to the OsmC/Ohr family.</text>
</comment>
<dbReference type="Pfam" id="PF02566">
    <property type="entry name" value="OsmC"/>
    <property type="match status" value="1"/>
</dbReference>
<keyword evidence="3" id="KW-1185">Reference proteome</keyword>
<dbReference type="STRING" id="745776.DGo_CA0901"/>
<reference evidence="2 3" key="1">
    <citation type="journal article" date="2012" name="PLoS ONE">
        <title>Genome sequence and transcriptome analysis of the radioresistant bacterium Deinococcus gobiensis: insights into the extreme environmental adaptations.</title>
        <authorList>
            <person name="Yuan M."/>
            <person name="Chen M."/>
            <person name="Zhang W."/>
            <person name="Lu W."/>
            <person name="Wang J."/>
            <person name="Yang M."/>
            <person name="Zhao P."/>
            <person name="Tang R."/>
            <person name="Li X."/>
            <person name="Hao Y."/>
            <person name="Zhou Z."/>
            <person name="Zhan Y."/>
            <person name="Yu H."/>
            <person name="Teng C."/>
            <person name="Yan Y."/>
            <person name="Ping S."/>
            <person name="Wang Y."/>
            <person name="Lin M."/>
        </authorList>
    </citation>
    <scope>NUCLEOTIDE SEQUENCE [LARGE SCALE GENOMIC DNA]</scope>
    <source>
        <strain evidence="2 3">I-0</strain>
    </source>
</reference>
<dbReference type="InterPro" id="IPR015946">
    <property type="entry name" value="KH_dom-like_a/b"/>
</dbReference>
<dbReference type="AlphaFoldDB" id="H8GYH5"/>
<evidence type="ECO:0000313" key="2">
    <source>
        <dbReference type="EMBL" id="AFD24828.1"/>
    </source>
</evidence>
<dbReference type="PATRIC" id="fig|745776.4.peg.925"/>
<dbReference type="GO" id="GO:0006979">
    <property type="term" value="P:response to oxidative stress"/>
    <property type="evidence" value="ECO:0007669"/>
    <property type="project" value="InterPro"/>
</dbReference>
<dbReference type="HOGENOM" id="CLU_106355_2_1_0"/>
<dbReference type="Gene3D" id="3.30.300.20">
    <property type="match status" value="1"/>
</dbReference>
<accession>H8GYH5</accession>
<proteinExistence type="inferred from homology"/>
<dbReference type="Gene3D" id="2.20.25.10">
    <property type="match status" value="1"/>
</dbReference>
<sequence>MMPLMSNLYTAEAVATGGRAGKTRSTDGRMDLDLSVPAAIGGDDGPGTNPEQLFALGYAACFQGALAVVARRQKIEIPEGSTVTARVGLERAGLAFALNVELVGSFPGLEREQAQALMDATYNVCPYSVATKGNVETTLTVA</sequence>
<gene>
    <name evidence="2" type="primary">osmC</name>
    <name evidence="2" type="ordered locus">DGo_CA0901</name>
</gene>
<dbReference type="PANTHER" id="PTHR33797">
    <property type="entry name" value="ORGANIC HYDROPEROXIDE RESISTANCE PROTEIN-LIKE"/>
    <property type="match status" value="1"/>
</dbReference>
<dbReference type="EMBL" id="CP002191">
    <property type="protein sequence ID" value="AFD24828.1"/>
    <property type="molecule type" value="Genomic_DNA"/>
</dbReference>
<evidence type="ECO:0000313" key="3">
    <source>
        <dbReference type="Proteomes" id="UP000007575"/>
    </source>
</evidence>
<name>H8GYH5_DEIGI</name>
<dbReference type="NCBIfam" id="TIGR03561">
    <property type="entry name" value="organ_hyd_perox"/>
    <property type="match status" value="1"/>
</dbReference>
<dbReference type="Proteomes" id="UP000007575">
    <property type="component" value="Chromosome"/>
</dbReference>
<dbReference type="InterPro" id="IPR019953">
    <property type="entry name" value="OHR"/>
</dbReference>
<dbReference type="InterPro" id="IPR003718">
    <property type="entry name" value="OsmC/Ohr_fam"/>
</dbReference>
<dbReference type="InterPro" id="IPR036102">
    <property type="entry name" value="OsmC/Ohrsf"/>
</dbReference>
<dbReference type="eggNOG" id="COG1764">
    <property type="taxonomic scope" value="Bacteria"/>
</dbReference>
<evidence type="ECO:0000256" key="1">
    <source>
        <dbReference type="ARBA" id="ARBA00007378"/>
    </source>
</evidence>